<keyword evidence="3" id="KW-1185">Reference proteome</keyword>
<protein>
    <recommendedName>
        <fullName evidence="1">DZIP3-like HEPN domain-containing protein</fullName>
    </recommendedName>
</protein>
<dbReference type="Proteomes" id="UP001634394">
    <property type="component" value="Unassembled WGS sequence"/>
</dbReference>
<name>A0ABD3VMR3_SINWO</name>
<dbReference type="InterPro" id="IPR041249">
    <property type="entry name" value="HEPN_DZIP3"/>
</dbReference>
<evidence type="ECO:0000313" key="3">
    <source>
        <dbReference type="Proteomes" id="UP001634394"/>
    </source>
</evidence>
<feature type="domain" description="DZIP3-like HEPN" evidence="1">
    <location>
        <begin position="37"/>
        <end position="153"/>
    </location>
</feature>
<proteinExistence type="predicted"/>
<evidence type="ECO:0000313" key="2">
    <source>
        <dbReference type="EMBL" id="KAL3861817.1"/>
    </source>
</evidence>
<dbReference type="AlphaFoldDB" id="A0ABD3VMR3"/>
<gene>
    <name evidence="2" type="ORF">ACJMK2_007834</name>
</gene>
<reference evidence="2 3" key="1">
    <citation type="submission" date="2024-11" db="EMBL/GenBank/DDBJ databases">
        <title>Chromosome-level genome assembly of the freshwater bivalve Anodonta woodiana.</title>
        <authorList>
            <person name="Chen X."/>
        </authorList>
    </citation>
    <scope>NUCLEOTIDE SEQUENCE [LARGE SCALE GENOMIC DNA]</scope>
    <source>
        <strain evidence="2">MN2024</strain>
        <tissue evidence="2">Gills</tissue>
    </source>
</reference>
<dbReference type="EMBL" id="JBJQND010000011">
    <property type="protein sequence ID" value="KAL3861817.1"/>
    <property type="molecule type" value="Genomic_DNA"/>
</dbReference>
<evidence type="ECO:0000259" key="1">
    <source>
        <dbReference type="Pfam" id="PF18738"/>
    </source>
</evidence>
<accession>A0ABD3VMR3</accession>
<comment type="caution">
    <text evidence="2">The sequence shown here is derived from an EMBL/GenBank/DDBJ whole genome shotgun (WGS) entry which is preliminary data.</text>
</comment>
<organism evidence="2 3">
    <name type="scientific">Sinanodonta woodiana</name>
    <name type="common">Chinese pond mussel</name>
    <name type="synonym">Anodonta woodiana</name>
    <dbReference type="NCBI Taxonomy" id="1069815"/>
    <lineage>
        <taxon>Eukaryota</taxon>
        <taxon>Metazoa</taxon>
        <taxon>Spiralia</taxon>
        <taxon>Lophotrochozoa</taxon>
        <taxon>Mollusca</taxon>
        <taxon>Bivalvia</taxon>
        <taxon>Autobranchia</taxon>
        <taxon>Heteroconchia</taxon>
        <taxon>Palaeoheterodonta</taxon>
        <taxon>Unionida</taxon>
        <taxon>Unionoidea</taxon>
        <taxon>Unionidae</taxon>
        <taxon>Unioninae</taxon>
        <taxon>Sinanodonta</taxon>
    </lineage>
</organism>
<dbReference type="Pfam" id="PF18738">
    <property type="entry name" value="HEPN_DZIP3"/>
    <property type="match status" value="1"/>
</dbReference>
<sequence>MAEKENFFRFCGLLQDIGAKVLREVFFDKYVGISGNSTLAGYLANYKQHLASLLPNTLRIEQFDLLYPSSGGAPVIEDLDITLLCLLFRNLDTQTKSNDSIWNDPRNHQTYQADVTRIRLIRNKFFGHVSSASMSNAIYNNEVSNLTTIYQRLVQSLPVGRMSYIALQELIHKELNDPLTTGLDKEVKRLKEEMQERYRNGEILKNFLKMIHFALYINQKWSLSYV</sequence>